<comment type="caution">
    <text evidence="9">The sequence shown here is derived from an EMBL/GenBank/DDBJ whole genome shotgun (WGS) entry which is preliminary data.</text>
</comment>
<dbReference type="GO" id="GO:0005506">
    <property type="term" value="F:iron ion binding"/>
    <property type="evidence" value="ECO:0007669"/>
    <property type="project" value="InterPro"/>
</dbReference>
<dbReference type="PRINTS" id="PR00385">
    <property type="entry name" value="P450"/>
</dbReference>
<dbReference type="PRINTS" id="PR00463">
    <property type="entry name" value="EP450I"/>
</dbReference>
<organism evidence="9 10">
    <name type="scientific">Catenaria anguillulae PL171</name>
    <dbReference type="NCBI Taxonomy" id="765915"/>
    <lineage>
        <taxon>Eukaryota</taxon>
        <taxon>Fungi</taxon>
        <taxon>Fungi incertae sedis</taxon>
        <taxon>Blastocladiomycota</taxon>
        <taxon>Blastocladiomycetes</taxon>
        <taxon>Blastocladiales</taxon>
        <taxon>Catenariaceae</taxon>
        <taxon>Catenaria</taxon>
    </lineage>
</organism>
<reference evidence="9 10" key="1">
    <citation type="submission" date="2016-07" db="EMBL/GenBank/DDBJ databases">
        <title>Pervasive Adenine N6-methylation of Active Genes in Fungi.</title>
        <authorList>
            <consortium name="DOE Joint Genome Institute"/>
            <person name="Mondo S.J."/>
            <person name="Dannebaum R.O."/>
            <person name="Kuo R.C."/>
            <person name="Labutti K."/>
            <person name="Haridas S."/>
            <person name="Kuo A."/>
            <person name="Salamov A."/>
            <person name="Ahrendt S.R."/>
            <person name="Lipzen A."/>
            <person name="Sullivan W."/>
            <person name="Andreopoulos W.B."/>
            <person name="Clum A."/>
            <person name="Lindquist E."/>
            <person name="Daum C."/>
            <person name="Ramamoorthy G.K."/>
            <person name="Gryganskyi A."/>
            <person name="Culley D."/>
            <person name="Magnuson J.K."/>
            <person name="James T.Y."/>
            <person name="O'Malley M.A."/>
            <person name="Stajich J.E."/>
            <person name="Spatafora J.W."/>
            <person name="Visel A."/>
            <person name="Grigoriev I.V."/>
        </authorList>
    </citation>
    <scope>NUCLEOTIDE SEQUENCE [LARGE SCALE GENOMIC DNA]</scope>
    <source>
        <strain evidence="9 10">PL171</strain>
    </source>
</reference>
<evidence type="ECO:0000256" key="7">
    <source>
        <dbReference type="PIRSR" id="PIRSR602401-1"/>
    </source>
</evidence>
<evidence type="ECO:0000256" key="1">
    <source>
        <dbReference type="ARBA" id="ARBA00010617"/>
    </source>
</evidence>
<keyword evidence="4 8" id="KW-0560">Oxidoreductase</keyword>
<dbReference type="GO" id="GO:0016705">
    <property type="term" value="F:oxidoreductase activity, acting on paired donors, with incorporation or reduction of molecular oxygen"/>
    <property type="evidence" value="ECO:0007669"/>
    <property type="project" value="InterPro"/>
</dbReference>
<dbReference type="InterPro" id="IPR050196">
    <property type="entry name" value="Cytochrome_P450_Monoox"/>
</dbReference>
<dbReference type="GO" id="GO:0004497">
    <property type="term" value="F:monooxygenase activity"/>
    <property type="evidence" value="ECO:0007669"/>
    <property type="project" value="UniProtKB-KW"/>
</dbReference>
<evidence type="ECO:0000256" key="5">
    <source>
        <dbReference type="ARBA" id="ARBA00023004"/>
    </source>
</evidence>
<dbReference type="OrthoDB" id="1470350at2759"/>
<protein>
    <submittedName>
        <fullName evidence="9">Cytochrome P450</fullName>
    </submittedName>
</protein>
<dbReference type="Proteomes" id="UP000193411">
    <property type="component" value="Unassembled WGS sequence"/>
</dbReference>
<dbReference type="Pfam" id="PF00067">
    <property type="entry name" value="p450"/>
    <property type="match status" value="1"/>
</dbReference>
<comment type="similarity">
    <text evidence="1 8">Belongs to the cytochrome P450 family.</text>
</comment>
<keyword evidence="2 7" id="KW-0349">Heme</keyword>
<sequence length="564" mass="63264">MTLSSLRTELSTTLTDWLSHAPVADEKHLGYAAGAAAVGLATVIGTSIYRATRVPPELAHLPSLTLAQSLRVMLSRKPFLEVQDDLLAMVRENALERGLIKSKEETPRLWVMWFFGSWVVTVANPTDMKTLLTDHQTYHKIDLAANGLDFGWEWFGKTSIFFSNADEWKRYRRSINPSFRRGWSTDLFAVPGHTLLTKLDAHATSNDPIPISNYMQRVTLDALSLGAFGRNLDSLNNPHSHIVNLYNRLIAATSDPAQSFLKSPLIRWAVPTQRQYLKDVKEFNAFIEGMIKEKEMMIRAGEVDPEKHVDLLTDMVRASLEDADESQRLTRDEVRVNTVFMFVAGHDTTSNTMSFVLYLLALHPEIQAKARAEIIAVLGDLPANSSAADTPYPTNAQQQSDLPYLTNILKETMRLYSAVNGVAPRKLVRATTLSDGTQLPAGAILTTDFYAVHRAQEYWGQDALAFKPDRWEMPKDKDESGVIPMHPGAHDFKWMPFGGGQRICIGQNFSIMEQRVIISMLLLRYEWSVIGDEDALRGKPKIFRVLTGLVKPVGLELAAKRRGL</sequence>
<dbReference type="InterPro" id="IPR017972">
    <property type="entry name" value="Cyt_P450_CS"/>
</dbReference>
<keyword evidence="10" id="KW-1185">Reference proteome</keyword>
<keyword evidence="3 7" id="KW-0479">Metal-binding</keyword>
<keyword evidence="5 7" id="KW-0408">Iron</keyword>
<proteinExistence type="inferred from homology"/>
<dbReference type="EMBL" id="MCFL01000113">
    <property type="protein sequence ID" value="ORZ29971.1"/>
    <property type="molecule type" value="Genomic_DNA"/>
</dbReference>
<evidence type="ECO:0000256" key="3">
    <source>
        <dbReference type="ARBA" id="ARBA00022723"/>
    </source>
</evidence>
<evidence type="ECO:0000313" key="9">
    <source>
        <dbReference type="EMBL" id="ORZ29971.1"/>
    </source>
</evidence>
<name>A0A1Y2H7N8_9FUNG</name>
<dbReference type="GO" id="GO:0020037">
    <property type="term" value="F:heme binding"/>
    <property type="evidence" value="ECO:0007669"/>
    <property type="project" value="InterPro"/>
</dbReference>
<dbReference type="PANTHER" id="PTHR24291">
    <property type="entry name" value="CYTOCHROME P450 FAMILY 4"/>
    <property type="match status" value="1"/>
</dbReference>
<feature type="binding site" description="axial binding residue" evidence="7">
    <location>
        <position position="504"/>
    </location>
    <ligand>
        <name>heme</name>
        <dbReference type="ChEBI" id="CHEBI:30413"/>
    </ligand>
    <ligandPart>
        <name>Fe</name>
        <dbReference type="ChEBI" id="CHEBI:18248"/>
    </ligandPart>
</feature>
<evidence type="ECO:0000313" key="10">
    <source>
        <dbReference type="Proteomes" id="UP000193411"/>
    </source>
</evidence>
<keyword evidence="6 8" id="KW-0503">Monooxygenase</keyword>
<dbReference type="STRING" id="765915.A0A1Y2H7N8"/>
<evidence type="ECO:0000256" key="4">
    <source>
        <dbReference type="ARBA" id="ARBA00023002"/>
    </source>
</evidence>
<evidence type="ECO:0000256" key="6">
    <source>
        <dbReference type="ARBA" id="ARBA00023033"/>
    </source>
</evidence>
<evidence type="ECO:0000256" key="8">
    <source>
        <dbReference type="RuleBase" id="RU000461"/>
    </source>
</evidence>
<dbReference type="AlphaFoldDB" id="A0A1Y2H7N8"/>
<evidence type="ECO:0000256" key="2">
    <source>
        <dbReference type="ARBA" id="ARBA00022617"/>
    </source>
</evidence>
<dbReference type="InterPro" id="IPR002401">
    <property type="entry name" value="Cyt_P450_E_grp-I"/>
</dbReference>
<dbReference type="InterPro" id="IPR036396">
    <property type="entry name" value="Cyt_P450_sf"/>
</dbReference>
<dbReference type="PROSITE" id="PS00086">
    <property type="entry name" value="CYTOCHROME_P450"/>
    <property type="match status" value="1"/>
</dbReference>
<accession>A0A1Y2H7N8</accession>
<dbReference type="SUPFAM" id="SSF48264">
    <property type="entry name" value="Cytochrome P450"/>
    <property type="match status" value="1"/>
</dbReference>
<dbReference type="PANTHER" id="PTHR24291:SF50">
    <property type="entry name" value="BIFUNCTIONAL ALBAFLAVENONE MONOOXYGENASE_TERPENE SYNTHASE"/>
    <property type="match status" value="1"/>
</dbReference>
<dbReference type="InterPro" id="IPR001128">
    <property type="entry name" value="Cyt_P450"/>
</dbReference>
<gene>
    <name evidence="9" type="ORF">BCR44DRAFT_55895</name>
</gene>
<dbReference type="Gene3D" id="1.10.630.10">
    <property type="entry name" value="Cytochrome P450"/>
    <property type="match status" value="1"/>
</dbReference>
<comment type="cofactor">
    <cofactor evidence="7">
        <name>heme</name>
        <dbReference type="ChEBI" id="CHEBI:30413"/>
    </cofactor>
</comment>